<feature type="transmembrane region" description="Helical" evidence="1">
    <location>
        <begin position="12"/>
        <end position="32"/>
    </location>
</feature>
<gene>
    <name evidence="2" type="ORF">ACFO5R_07230</name>
</gene>
<keyword evidence="1" id="KW-0812">Transmembrane</keyword>
<evidence type="ECO:0000313" key="3">
    <source>
        <dbReference type="Proteomes" id="UP001595898"/>
    </source>
</evidence>
<evidence type="ECO:0000256" key="1">
    <source>
        <dbReference type="SAM" id="Phobius"/>
    </source>
</evidence>
<feature type="transmembrane region" description="Helical" evidence="1">
    <location>
        <begin position="64"/>
        <end position="83"/>
    </location>
</feature>
<keyword evidence="1" id="KW-0472">Membrane</keyword>
<dbReference type="Proteomes" id="UP001595898">
    <property type="component" value="Unassembled WGS sequence"/>
</dbReference>
<feature type="transmembrane region" description="Helical" evidence="1">
    <location>
        <begin position="38"/>
        <end position="57"/>
    </location>
</feature>
<proteinExistence type="predicted"/>
<dbReference type="RefSeq" id="WP_250142331.1">
    <property type="nucleotide sequence ID" value="NZ_JALIQP010000006.1"/>
</dbReference>
<feature type="transmembrane region" description="Helical" evidence="1">
    <location>
        <begin position="103"/>
        <end position="125"/>
    </location>
</feature>
<reference evidence="2 3" key="1">
    <citation type="journal article" date="2019" name="Int. J. Syst. Evol. Microbiol.">
        <title>The Global Catalogue of Microorganisms (GCM) 10K type strain sequencing project: providing services to taxonomists for standard genome sequencing and annotation.</title>
        <authorList>
            <consortium name="The Broad Institute Genomics Platform"/>
            <consortium name="The Broad Institute Genome Sequencing Center for Infectious Disease"/>
            <person name="Wu L."/>
            <person name="Ma J."/>
        </authorList>
    </citation>
    <scope>NUCLEOTIDE SEQUENCE [LARGE SCALE GENOMIC DNA]</scope>
    <source>
        <strain evidence="2 3">WLHS5</strain>
    </source>
</reference>
<protein>
    <submittedName>
        <fullName evidence="2">Uncharacterized protein</fullName>
    </submittedName>
</protein>
<keyword evidence="3" id="KW-1185">Reference proteome</keyword>
<dbReference type="EMBL" id="JBHSFA010000003">
    <property type="protein sequence ID" value="MFC4541717.1"/>
    <property type="molecule type" value="Genomic_DNA"/>
</dbReference>
<comment type="caution">
    <text evidence="2">The sequence shown here is derived from an EMBL/GenBank/DDBJ whole genome shotgun (WGS) entry which is preliminary data.</text>
</comment>
<organism evidence="2 3">
    <name type="scientific">Halosolutus amylolyticus</name>
    <dbReference type="NCBI Taxonomy" id="2932267"/>
    <lineage>
        <taxon>Archaea</taxon>
        <taxon>Methanobacteriati</taxon>
        <taxon>Methanobacteriota</taxon>
        <taxon>Stenosarchaea group</taxon>
        <taxon>Halobacteria</taxon>
        <taxon>Halobacteriales</taxon>
        <taxon>Natrialbaceae</taxon>
        <taxon>Halosolutus</taxon>
    </lineage>
</organism>
<dbReference type="AlphaFoldDB" id="A0ABD5PMQ7"/>
<accession>A0ABD5PMQ7</accession>
<sequence>MDQRLIVTVPVVVYLGTLVLFAAARSIVGAPLTEGQPAFIAIVGVIGPLTALGLIWLRNYTYGAPVLVSSMLTTVWFVTYFFFLHDNPANAFAVAGEGALAFLMATFSVVATSLVTAGVAFWLWYRESPGFRSAIDGVVRPPETSD</sequence>
<evidence type="ECO:0000313" key="2">
    <source>
        <dbReference type="EMBL" id="MFC4541717.1"/>
    </source>
</evidence>
<name>A0ABD5PMQ7_9EURY</name>
<keyword evidence="1" id="KW-1133">Transmembrane helix</keyword>